<evidence type="ECO:0000256" key="4">
    <source>
        <dbReference type="ARBA" id="ARBA00023136"/>
    </source>
</evidence>
<comment type="similarity">
    <text evidence="5">Belongs to the anthrone oxygenase family.</text>
</comment>
<dbReference type="GO" id="GO:0016020">
    <property type="term" value="C:membrane"/>
    <property type="evidence" value="ECO:0007669"/>
    <property type="project" value="UniProtKB-SubCell"/>
</dbReference>
<comment type="subcellular location">
    <subcellularLocation>
        <location evidence="1">Membrane</location>
        <topology evidence="1">Multi-pass membrane protein</topology>
    </subcellularLocation>
</comment>
<feature type="transmembrane region" description="Helical" evidence="6">
    <location>
        <begin position="69"/>
        <end position="89"/>
    </location>
</feature>
<evidence type="ECO:0000256" key="5">
    <source>
        <dbReference type="ARBA" id="ARBA00034313"/>
    </source>
</evidence>
<dbReference type="Pfam" id="PF08592">
    <property type="entry name" value="Anthrone_oxy"/>
    <property type="match status" value="1"/>
</dbReference>
<protein>
    <submittedName>
        <fullName evidence="7">Uncharacterized protein</fullName>
    </submittedName>
</protein>
<keyword evidence="4 6" id="KW-0472">Membrane</keyword>
<dbReference type="EMBL" id="KV748935">
    <property type="protein sequence ID" value="OCL12048.1"/>
    <property type="molecule type" value="Genomic_DNA"/>
</dbReference>
<dbReference type="InterPro" id="IPR013901">
    <property type="entry name" value="Anthrone_oxy"/>
</dbReference>
<keyword evidence="2 6" id="KW-0812">Transmembrane</keyword>
<dbReference type="OrthoDB" id="5343383at2759"/>
<dbReference type="PANTHER" id="PTHR35042:SF1">
    <property type="entry name" value="DUF1772-DOMAIN-CONTAINING PROTEIN"/>
    <property type="match status" value="1"/>
</dbReference>
<name>A0A8E2JWG6_9PEZI</name>
<evidence type="ECO:0000256" key="2">
    <source>
        <dbReference type="ARBA" id="ARBA00022692"/>
    </source>
</evidence>
<accession>A0A8E2JWG6</accession>
<sequence length="173" mass="19490">MLSNGSGITFAYNAVLLPPILSHAPPKILAKEWLQAYQYGPRFVLPLIHSSTICNFLLAYFTTNKSASMLYTAAAISSIAIMPLTLLYMEPGINGAGKWKVQELLRDEGFKLEENNWIIPRVDKQTAKETTRRWAEKSTMKEIVIIWGQINKWRWVMTAMGTAASAYATCCLR</sequence>
<keyword evidence="3 6" id="KW-1133">Transmembrane helix</keyword>
<gene>
    <name evidence="7" type="ORF">AOQ84DRAFT_285969</name>
</gene>
<evidence type="ECO:0000256" key="3">
    <source>
        <dbReference type="ARBA" id="ARBA00022989"/>
    </source>
</evidence>
<organism evidence="7 8">
    <name type="scientific">Glonium stellatum</name>
    <dbReference type="NCBI Taxonomy" id="574774"/>
    <lineage>
        <taxon>Eukaryota</taxon>
        <taxon>Fungi</taxon>
        <taxon>Dikarya</taxon>
        <taxon>Ascomycota</taxon>
        <taxon>Pezizomycotina</taxon>
        <taxon>Dothideomycetes</taxon>
        <taxon>Pleosporomycetidae</taxon>
        <taxon>Gloniales</taxon>
        <taxon>Gloniaceae</taxon>
        <taxon>Glonium</taxon>
    </lineage>
</organism>
<dbReference type="PANTHER" id="PTHR35042">
    <property type="entry name" value="ANTHRONE OXYGENASE ENCC"/>
    <property type="match status" value="1"/>
</dbReference>
<evidence type="ECO:0000256" key="1">
    <source>
        <dbReference type="ARBA" id="ARBA00004141"/>
    </source>
</evidence>
<dbReference type="AlphaFoldDB" id="A0A8E2JWG6"/>
<evidence type="ECO:0000313" key="8">
    <source>
        <dbReference type="Proteomes" id="UP000250140"/>
    </source>
</evidence>
<dbReference type="Proteomes" id="UP000250140">
    <property type="component" value="Unassembled WGS sequence"/>
</dbReference>
<proteinExistence type="inferred from homology"/>
<evidence type="ECO:0000256" key="6">
    <source>
        <dbReference type="SAM" id="Phobius"/>
    </source>
</evidence>
<evidence type="ECO:0000313" key="7">
    <source>
        <dbReference type="EMBL" id="OCL12048.1"/>
    </source>
</evidence>
<feature type="transmembrane region" description="Helical" evidence="6">
    <location>
        <begin position="43"/>
        <end position="63"/>
    </location>
</feature>
<keyword evidence="8" id="KW-1185">Reference proteome</keyword>
<reference evidence="7 8" key="1">
    <citation type="journal article" date="2016" name="Nat. Commun.">
        <title>Ectomycorrhizal ecology is imprinted in the genome of the dominant symbiotic fungus Cenococcum geophilum.</title>
        <authorList>
            <consortium name="DOE Joint Genome Institute"/>
            <person name="Peter M."/>
            <person name="Kohler A."/>
            <person name="Ohm R.A."/>
            <person name="Kuo A."/>
            <person name="Krutzmann J."/>
            <person name="Morin E."/>
            <person name="Arend M."/>
            <person name="Barry K.W."/>
            <person name="Binder M."/>
            <person name="Choi C."/>
            <person name="Clum A."/>
            <person name="Copeland A."/>
            <person name="Grisel N."/>
            <person name="Haridas S."/>
            <person name="Kipfer T."/>
            <person name="LaButti K."/>
            <person name="Lindquist E."/>
            <person name="Lipzen A."/>
            <person name="Maire R."/>
            <person name="Meier B."/>
            <person name="Mihaltcheva S."/>
            <person name="Molinier V."/>
            <person name="Murat C."/>
            <person name="Poggeler S."/>
            <person name="Quandt C.A."/>
            <person name="Sperisen C."/>
            <person name="Tritt A."/>
            <person name="Tisserant E."/>
            <person name="Crous P.W."/>
            <person name="Henrissat B."/>
            <person name="Nehls U."/>
            <person name="Egli S."/>
            <person name="Spatafora J.W."/>
            <person name="Grigoriev I.V."/>
            <person name="Martin F.M."/>
        </authorList>
    </citation>
    <scope>NUCLEOTIDE SEQUENCE [LARGE SCALE GENOMIC DNA]</scope>
    <source>
        <strain evidence="7 8">CBS 207.34</strain>
    </source>
</reference>